<comment type="caution">
    <text evidence="1">The sequence shown here is derived from an EMBL/GenBank/DDBJ whole genome shotgun (WGS) entry which is preliminary data.</text>
</comment>
<keyword evidence="2" id="KW-1185">Reference proteome</keyword>
<sequence length="281" mass="31818">MTLSRSDLNLPDEVIRQPSFLDTLGSIQPLGEQPKIPDVLRRKHHRYTDDEFDILEDLEPMDMLPRELIPDQRARWQPPAMWYGWEYDEDKVIEYAEAHDLLSYTRVYLPLEDDATAANGFDPELAKTCTAHEFSTDDTCMKVFMSFIRRLKIKPASGYPLKYVLGRGDMRSIFVLYGNWQLRQGLKAEDVAALVSAMSEHGLGAKPQWRAHRALTSPFAPTFSLTTTSSACFPPKSAMPLVSVADHEREEKTVVLFSVDVAPPETFLTVPTLNIAERTAA</sequence>
<accession>A0ACC1S0R5</accession>
<evidence type="ECO:0000313" key="1">
    <source>
        <dbReference type="EMBL" id="KAJ3529605.1"/>
    </source>
</evidence>
<proteinExistence type="predicted"/>
<name>A0ACC1S0R5_9APHY</name>
<dbReference type="Proteomes" id="UP001148662">
    <property type="component" value="Unassembled WGS sequence"/>
</dbReference>
<protein>
    <submittedName>
        <fullName evidence="1">Uncharacterized protein</fullName>
    </submittedName>
</protein>
<gene>
    <name evidence="1" type="ORF">NM688_g7832</name>
</gene>
<evidence type="ECO:0000313" key="2">
    <source>
        <dbReference type="Proteomes" id="UP001148662"/>
    </source>
</evidence>
<organism evidence="1 2">
    <name type="scientific">Phlebia brevispora</name>
    <dbReference type="NCBI Taxonomy" id="194682"/>
    <lineage>
        <taxon>Eukaryota</taxon>
        <taxon>Fungi</taxon>
        <taxon>Dikarya</taxon>
        <taxon>Basidiomycota</taxon>
        <taxon>Agaricomycotina</taxon>
        <taxon>Agaricomycetes</taxon>
        <taxon>Polyporales</taxon>
        <taxon>Meruliaceae</taxon>
        <taxon>Phlebia</taxon>
    </lineage>
</organism>
<dbReference type="EMBL" id="JANHOG010001934">
    <property type="protein sequence ID" value="KAJ3529605.1"/>
    <property type="molecule type" value="Genomic_DNA"/>
</dbReference>
<reference evidence="1" key="1">
    <citation type="submission" date="2022-07" db="EMBL/GenBank/DDBJ databases">
        <title>Genome Sequence of Phlebia brevispora.</title>
        <authorList>
            <person name="Buettner E."/>
        </authorList>
    </citation>
    <scope>NUCLEOTIDE SEQUENCE</scope>
    <source>
        <strain evidence="1">MPL23</strain>
    </source>
</reference>